<dbReference type="InterPro" id="IPR051694">
    <property type="entry name" value="Immunoregulatory_rcpt-like"/>
</dbReference>
<evidence type="ECO:0000256" key="1">
    <source>
        <dbReference type="ARBA" id="ARBA00004167"/>
    </source>
</evidence>
<feature type="compositionally biased region" description="Low complexity" evidence="5">
    <location>
        <begin position="345"/>
        <end position="360"/>
    </location>
</feature>
<keyword evidence="3 6" id="KW-1133">Transmembrane helix</keyword>
<dbReference type="EMBL" id="JARKIB010000567">
    <property type="protein sequence ID" value="KAJ7699723.1"/>
    <property type="molecule type" value="Genomic_DNA"/>
</dbReference>
<feature type="compositionally biased region" description="Low complexity" evidence="5">
    <location>
        <begin position="207"/>
        <end position="322"/>
    </location>
</feature>
<dbReference type="PANTHER" id="PTHR15549">
    <property type="entry name" value="PAIRED IMMUNOGLOBULIN-LIKE TYPE 2 RECEPTOR"/>
    <property type="match status" value="1"/>
</dbReference>
<feature type="region of interest" description="Disordered" evidence="5">
    <location>
        <begin position="345"/>
        <end position="424"/>
    </location>
</feature>
<dbReference type="GO" id="GO:0016020">
    <property type="term" value="C:membrane"/>
    <property type="evidence" value="ECO:0007669"/>
    <property type="project" value="UniProtKB-SubCell"/>
</dbReference>
<dbReference type="PANTHER" id="PTHR15549:SF30">
    <property type="entry name" value="MID2 DOMAIN-CONTAINING PROTEIN"/>
    <property type="match status" value="1"/>
</dbReference>
<evidence type="ECO:0000256" key="5">
    <source>
        <dbReference type="SAM" id="MobiDB-lite"/>
    </source>
</evidence>
<keyword evidence="4 6" id="KW-0472">Membrane</keyword>
<evidence type="ECO:0000256" key="3">
    <source>
        <dbReference type="ARBA" id="ARBA00022989"/>
    </source>
</evidence>
<evidence type="ECO:0000256" key="6">
    <source>
        <dbReference type="SAM" id="Phobius"/>
    </source>
</evidence>
<feature type="compositionally biased region" description="Basic and acidic residues" evidence="5">
    <location>
        <begin position="10"/>
        <end position="30"/>
    </location>
</feature>
<evidence type="ECO:0000256" key="2">
    <source>
        <dbReference type="ARBA" id="ARBA00022692"/>
    </source>
</evidence>
<keyword evidence="2 6" id="KW-0812">Transmembrane</keyword>
<keyword evidence="8" id="KW-1185">Reference proteome</keyword>
<accession>A0AAD7GL20</accession>
<feature type="compositionally biased region" description="Low complexity" evidence="5">
    <location>
        <begin position="646"/>
        <end position="660"/>
    </location>
</feature>
<dbReference type="GO" id="GO:0071944">
    <property type="term" value="C:cell periphery"/>
    <property type="evidence" value="ECO:0007669"/>
    <property type="project" value="UniProtKB-ARBA"/>
</dbReference>
<proteinExistence type="predicted"/>
<name>A0AAD7GL20_9AGAR</name>
<evidence type="ECO:0000313" key="8">
    <source>
        <dbReference type="Proteomes" id="UP001215598"/>
    </source>
</evidence>
<feature type="compositionally biased region" description="Polar residues" evidence="5">
    <location>
        <begin position="388"/>
        <end position="399"/>
    </location>
</feature>
<feature type="region of interest" description="Disordered" evidence="5">
    <location>
        <begin position="1"/>
        <end position="38"/>
    </location>
</feature>
<evidence type="ECO:0000256" key="4">
    <source>
        <dbReference type="ARBA" id="ARBA00023136"/>
    </source>
</evidence>
<feature type="region of interest" description="Disordered" evidence="5">
    <location>
        <begin position="623"/>
        <end position="663"/>
    </location>
</feature>
<protein>
    <submittedName>
        <fullName evidence="7">Uncharacterized protein</fullName>
    </submittedName>
</protein>
<feature type="compositionally biased region" description="Low complexity" evidence="5">
    <location>
        <begin position="101"/>
        <end position="198"/>
    </location>
</feature>
<reference evidence="7" key="1">
    <citation type="submission" date="2023-03" db="EMBL/GenBank/DDBJ databases">
        <title>Massive genome expansion in bonnet fungi (Mycena s.s.) driven by repeated elements and novel gene families across ecological guilds.</title>
        <authorList>
            <consortium name="Lawrence Berkeley National Laboratory"/>
            <person name="Harder C.B."/>
            <person name="Miyauchi S."/>
            <person name="Viragh M."/>
            <person name="Kuo A."/>
            <person name="Thoen E."/>
            <person name="Andreopoulos B."/>
            <person name="Lu D."/>
            <person name="Skrede I."/>
            <person name="Drula E."/>
            <person name="Henrissat B."/>
            <person name="Morin E."/>
            <person name="Kohler A."/>
            <person name="Barry K."/>
            <person name="LaButti K."/>
            <person name="Morin E."/>
            <person name="Salamov A."/>
            <person name="Lipzen A."/>
            <person name="Mereny Z."/>
            <person name="Hegedus B."/>
            <person name="Baldrian P."/>
            <person name="Stursova M."/>
            <person name="Weitz H."/>
            <person name="Taylor A."/>
            <person name="Grigoriev I.V."/>
            <person name="Nagy L.G."/>
            <person name="Martin F."/>
            <person name="Kauserud H."/>
        </authorList>
    </citation>
    <scope>NUCLEOTIDE SEQUENCE</scope>
    <source>
        <strain evidence="7">CBHHK182m</strain>
    </source>
</reference>
<feature type="compositionally biased region" description="Low complexity" evidence="5">
    <location>
        <begin position="77"/>
        <end position="92"/>
    </location>
</feature>
<feature type="compositionally biased region" description="Low complexity" evidence="5">
    <location>
        <begin position="372"/>
        <end position="387"/>
    </location>
</feature>
<comment type="caution">
    <text evidence="7">The sequence shown here is derived from an EMBL/GenBank/DDBJ whole genome shotgun (WGS) entry which is preliminary data.</text>
</comment>
<sequence length="769" mass="77873">MGILIPPGNDRSRNPPHFRDARLGAEERSLRSPKTSLSCTQFNAHKARGACTEFPDALSLLARDDGDGRGLKRQRQRQSSPPSASDAVSSISTAPSSVLASSFSTPFSVSTSDTASSSAIPDTPSSSGLPPTTTTSLADSTSIISTSTTPASSVTTTSDTITTSTPLSATTTESDSDSTPGSTSTTTTTSDTGTTSPPLSATETDTDSTTTTTSDTITTSPPLSATSETDTDSTAVSTSTTTSDTGTTSPPLSATTTESDTDSTTTTSDTVTTSPPLSATTTESDSDSPPGSTSTATTASASSTPAGISATSGISSSGTTSVSASVISISASSIIVSSASADLPSSSSSALLSAPSPDSSIRLSSMAPFSPSGSTLSDTTTVLSSPSITGPNTSASPASPLQAPTGFSTPPPTPPTPSPDFDSTFTSPALLTHLGVATFPAPSGSPSLFTTTLIYTSHGSLFTTVSTGVLPTSTTTGTGRPFPAPHSLAHNPAALIALALGCVAALILIVLGVFCACARWRPRRAHREFMLRGAARGLRRPAGAWRSPVEGESVYSLVLDNGDDHGDTSLLQAESGMREVRAADPFLDAAHISGPFAQTQTPDLISLHDAIWLPSSSRLSIPALLGRPSGTPSPTPSSLLNPPPSSSTAAGASFPAPAMPHGLREPITQSQSILPSANTEPTALPTLPAVNAELPSPAPSGLLRPSLAAHDSARTLKDHVDHSSRLVGPGAVPVPVPHRAESGDTFNSDTDTDAGVRSMGRVRRFDERD</sequence>
<feature type="region of interest" description="Disordered" evidence="5">
    <location>
        <begin position="718"/>
        <end position="769"/>
    </location>
</feature>
<evidence type="ECO:0000313" key="7">
    <source>
        <dbReference type="EMBL" id="KAJ7699723.1"/>
    </source>
</evidence>
<comment type="subcellular location">
    <subcellularLocation>
        <location evidence="1">Membrane</location>
        <topology evidence="1">Single-pass membrane protein</topology>
    </subcellularLocation>
</comment>
<feature type="compositionally biased region" description="Pro residues" evidence="5">
    <location>
        <begin position="631"/>
        <end position="645"/>
    </location>
</feature>
<dbReference type="AlphaFoldDB" id="A0AAD7GL20"/>
<gene>
    <name evidence="7" type="ORF">B0H16DRAFT_1903146</name>
</gene>
<feature type="compositionally biased region" description="Pro residues" evidence="5">
    <location>
        <begin position="409"/>
        <end position="418"/>
    </location>
</feature>
<organism evidence="7 8">
    <name type="scientific">Mycena metata</name>
    <dbReference type="NCBI Taxonomy" id="1033252"/>
    <lineage>
        <taxon>Eukaryota</taxon>
        <taxon>Fungi</taxon>
        <taxon>Dikarya</taxon>
        <taxon>Basidiomycota</taxon>
        <taxon>Agaricomycotina</taxon>
        <taxon>Agaricomycetes</taxon>
        <taxon>Agaricomycetidae</taxon>
        <taxon>Agaricales</taxon>
        <taxon>Marasmiineae</taxon>
        <taxon>Mycenaceae</taxon>
        <taxon>Mycena</taxon>
    </lineage>
</organism>
<feature type="transmembrane region" description="Helical" evidence="6">
    <location>
        <begin position="493"/>
        <end position="517"/>
    </location>
</feature>
<feature type="region of interest" description="Disordered" evidence="5">
    <location>
        <begin position="61"/>
        <end position="322"/>
    </location>
</feature>
<dbReference type="Proteomes" id="UP001215598">
    <property type="component" value="Unassembled WGS sequence"/>
</dbReference>